<dbReference type="InterPro" id="IPR046347">
    <property type="entry name" value="bZIP_sf"/>
</dbReference>
<evidence type="ECO:0000313" key="4">
    <source>
        <dbReference type="Proteomes" id="UP001211907"/>
    </source>
</evidence>
<proteinExistence type="predicted"/>
<dbReference type="EMBL" id="JADGJH010001633">
    <property type="protein sequence ID" value="KAJ3111419.1"/>
    <property type="molecule type" value="Genomic_DNA"/>
</dbReference>
<comment type="caution">
    <text evidence="3">The sequence shown here is derived from an EMBL/GenBank/DDBJ whole genome shotgun (WGS) entry which is preliminary data.</text>
</comment>
<dbReference type="Proteomes" id="UP001211907">
    <property type="component" value="Unassembled WGS sequence"/>
</dbReference>
<feature type="region of interest" description="Disordered" evidence="1">
    <location>
        <begin position="377"/>
        <end position="430"/>
    </location>
</feature>
<feature type="region of interest" description="Disordered" evidence="1">
    <location>
        <begin position="18"/>
        <end position="86"/>
    </location>
</feature>
<dbReference type="GO" id="GO:0003700">
    <property type="term" value="F:DNA-binding transcription factor activity"/>
    <property type="evidence" value="ECO:0007669"/>
    <property type="project" value="InterPro"/>
</dbReference>
<organism evidence="3 4">
    <name type="scientific">Physocladia obscura</name>
    <dbReference type="NCBI Taxonomy" id="109957"/>
    <lineage>
        <taxon>Eukaryota</taxon>
        <taxon>Fungi</taxon>
        <taxon>Fungi incertae sedis</taxon>
        <taxon>Chytridiomycota</taxon>
        <taxon>Chytridiomycota incertae sedis</taxon>
        <taxon>Chytridiomycetes</taxon>
        <taxon>Chytridiales</taxon>
        <taxon>Chytriomycetaceae</taxon>
        <taxon>Physocladia</taxon>
    </lineage>
</organism>
<dbReference type="CDD" id="cd14810">
    <property type="entry name" value="bZIP_u1"/>
    <property type="match status" value="1"/>
</dbReference>
<feature type="region of interest" description="Disordered" evidence="1">
    <location>
        <begin position="598"/>
        <end position="645"/>
    </location>
</feature>
<feature type="compositionally biased region" description="Low complexity" evidence="1">
    <location>
        <begin position="634"/>
        <end position="645"/>
    </location>
</feature>
<name>A0AAD5SX61_9FUNG</name>
<dbReference type="SMART" id="SM00338">
    <property type="entry name" value="BRLZ"/>
    <property type="match status" value="1"/>
</dbReference>
<dbReference type="Gene3D" id="1.20.5.170">
    <property type="match status" value="1"/>
</dbReference>
<gene>
    <name evidence="3" type="ORF">HK100_002697</name>
</gene>
<dbReference type="PROSITE" id="PS50217">
    <property type="entry name" value="BZIP"/>
    <property type="match status" value="1"/>
</dbReference>
<evidence type="ECO:0000313" key="3">
    <source>
        <dbReference type="EMBL" id="KAJ3111419.1"/>
    </source>
</evidence>
<evidence type="ECO:0000256" key="1">
    <source>
        <dbReference type="SAM" id="MobiDB-lite"/>
    </source>
</evidence>
<dbReference type="InterPro" id="IPR004827">
    <property type="entry name" value="bZIP"/>
</dbReference>
<feature type="compositionally biased region" description="Low complexity" evidence="1">
    <location>
        <begin position="22"/>
        <end position="76"/>
    </location>
</feature>
<protein>
    <recommendedName>
        <fullName evidence="2">BZIP domain-containing protein</fullName>
    </recommendedName>
</protein>
<evidence type="ECO:0000259" key="2">
    <source>
        <dbReference type="PROSITE" id="PS50217"/>
    </source>
</evidence>
<feature type="domain" description="BZIP" evidence="2">
    <location>
        <begin position="523"/>
        <end position="583"/>
    </location>
</feature>
<feature type="compositionally biased region" description="Low complexity" evidence="1">
    <location>
        <begin position="610"/>
        <end position="627"/>
    </location>
</feature>
<feature type="compositionally biased region" description="Basic and acidic residues" evidence="1">
    <location>
        <begin position="598"/>
        <end position="609"/>
    </location>
</feature>
<accession>A0AAD5SX61</accession>
<dbReference type="AlphaFoldDB" id="A0AAD5SX61"/>
<keyword evidence="4" id="KW-1185">Reference proteome</keyword>
<dbReference type="SUPFAM" id="SSF57959">
    <property type="entry name" value="Leucine zipper domain"/>
    <property type="match status" value="1"/>
</dbReference>
<sequence>MATVFSPQTVAGILTKRTGKDVSASSVGSTTGAGTSAVLTQSSGRRNLSSSSLSLLSKQTSQSQTIQTQLQSAQSTHPSSDVPPPTLEQLQRLAHSLKEKSLRNNSKPPLIPTTAAIPYQPSTASAANGGNNNAANDATADVSDADAASFFNFLFDPLPSTAISSPEHSSESNIPASIFASCSPSLSVADLGSLTPADSDLLNAFELSYSNTLNSNRTSESIDGIKTQNDYFSTLYMPPPINSEDSPVASNLFAISSPDLFTTFSSANNTDWMSGSSLFLNDSSFELLNITQQIQADQMILDQLQPQDPAVVSMSQLNTFIAPTQEQMDDVAYFGLSDGFDFLDAVPEQEKEEEEQQQNVTVVTELNIQEAIKISVATPLLPPPQKRPRGRPRKIQPPPTSSEDTDKTPLASSSTKKRKPSSPIRPKLESYYAATQSPTFAKQEDGEEFDEISYYIQLAEAATSGKYATSANNANVIKPLLARPLNSAEAAKISLHSFRPSRPMDADLAREYLALKDPVLSAKERRQLRNKLSARSFRERRKEYIDTIEAELCAVVDEAVEARDALDGVTKERDMYRKMYEDLEARFASVKIEDESLPKQLEASDEKKSCSGSGNKSKSENSSNRNKFAGNCRSNANSATSTTTTSAVAVTTLPNRINLESNSICVHSVSVPEISQDVLQWLEGISTSMPAPTPVDSVAACAMKQNESVLYKKLQQQGELALSNWMFILLRQVQICAEEKLRSIVDPLDSEDVATLCGADDEYDDRDDGNNLQNNYDYFALQTETSAVVSILDHGNNLNNDDESDDDVSLFGDDQQLVVYDSFMREDLFWRLFQSLNLEHTPAFAVKQ</sequence>
<reference evidence="3" key="1">
    <citation type="submission" date="2020-05" db="EMBL/GenBank/DDBJ databases">
        <title>Phylogenomic resolution of chytrid fungi.</title>
        <authorList>
            <person name="Stajich J.E."/>
            <person name="Amses K."/>
            <person name="Simmons R."/>
            <person name="Seto K."/>
            <person name="Myers J."/>
            <person name="Bonds A."/>
            <person name="Quandt C.A."/>
            <person name="Barry K."/>
            <person name="Liu P."/>
            <person name="Grigoriev I."/>
            <person name="Longcore J.E."/>
            <person name="James T.Y."/>
        </authorList>
    </citation>
    <scope>NUCLEOTIDE SEQUENCE</scope>
    <source>
        <strain evidence="3">JEL0513</strain>
    </source>
</reference>